<dbReference type="InterPro" id="IPR005754">
    <property type="entry name" value="Sortase"/>
</dbReference>
<dbReference type="CDD" id="cd05828">
    <property type="entry name" value="Sortase_D_1"/>
    <property type="match status" value="1"/>
</dbReference>
<dbReference type="GO" id="GO:0016787">
    <property type="term" value="F:hydrolase activity"/>
    <property type="evidence" value="ECO:0007669"/>
    <property type="project" value="UniProtKB-KW"/>
</dbReference>
<name>A0A558DBZ3_9GAMM</name>
<accession>A0A558DBZ3</accession>
<sequence length="197" mass="21640">MRWSTSVSIFLVIAGLWQMSEGGYIKAKALLAQHLLQSAWQESLSGKKRVVPWPWADTWPVARMEIERLGIDQIVLEGSSGRSLAFAPGHIAGTAPLGGLGNSAVSGHRDTHFRFLQYLEPGDQIKITPATGETLMYAVITGEVHDKQDTWVLDQSEDGLTLITCYPFDALIPGGPERFVIRAIPVSQNKLMKSVLL</sequence>
<proteinExistence type="predicted"/>
<dbReference type="InterPro" id="IPR041999">
    <property type="entry name" value="Sortase_D_1"/>
</dbReference>
<organism evidence="2 3">
    <name type="scientific">Sedimenticola thiotaurini</name>
    <dbReference type="NCBI Taxonomy" id="1543721"/>
    <lineage>
        <taxon>Bacteria</taxon>
        <taxon>Pseudomonadati</taxon>
        <taxon>Pseudomonadota</taxon>
        <taxon>Gammaproteobacteria</taxon>
        <taxon>Chromatiales</taxon>
        <taxon>Sedimenticolaceae</taxon>
        <taxon>Sedimenticola</taxon>
    </lineage>
</organism>
<dbReference type="InterPro" id="IPR023365">
    <property type="entry name" value="Sortase_dom-sf"/>
</dbReference>
<dbReference type="Gene3D" id="2.40.260.10">
    <property type="entry name" value="Sortase"/>
    <property type="match status" value="1"/>
</dbReference>
<evidence type="ECO:0000313" key="3">
    <source>
        <dbReference type="Proteomes" id="UP000317355"/>
    </source>
</evidence>
<keyword evidence="1 2" id="KW-0378">Hydrolase</keyword>
<dbReference type="EMBL" id="VMRY01000009">
    <property type="protein sequence ID" value="TVT58496.1"/>
    <property type="molecule type" value="Genomic_DNA"/>
</dbReference>
<dbReference type="NCBIfam" id="TIGR03784">
    <property type="entry name" value="marine_sortase"/>
    <property type="match status" value="1"/>
</dbReference>
<evidence type="ECO:0000256" key="1">
    <source>
        <dbReference type="ARBA" id="ARBA00022801"/>
    </source>
</evidence>
<reference evidence="2 3" key="1">
    <citation type="submission" date="2019-07" db="EMBL/GenBank/DDBJ databases">
        <title>The pathways for chlorine oxyanion respiration interact through the shared metabolite chlorate.</title>
        <authorList>
            <person name="Barnum T.P."/>
            <person name="Cheng Y."/>
            <person name="Hill K.A."/>
            <person name="Lucas L.N."/>
            <person name="Carlson H.K."/>
            <person name="Coates J.D."/>
        </authorList>
    </citation>
    <scope>NUCLEOTIDE SEQUENCE [LARGE SCALE GENOMIC DNA]</scope>
    <source>
        <strain evidence="2">BK-3</strain>
    </source>
</reference>
<protein>
    <submittedName>
        <fullName evidence="2">Class GN sortase</fullName>
        <ecNumber evidence="2">3.4.22.-</ecNumber>
    </submittedName>
</protein>
<dbReference type="Pfam" id="PF04203">
    <property type="entry name" value="Sortase"/>
    <property type="match status" value="1"/>
</dbReference>
<dbReference type="NCBIfam" id="TIGR01076">
    <property type="entry name" value="sortase_fam"/>
    <property type="match status" value="1"/>
</dbReference>
<dbReference type="SUPFAM" id="SSF63817">
    <property type="entry name" value="Sortase"/>
    <property type="match status" value="1"/>
</dbReference>
<comment type="caution">
    <text evidence="2">The sequence shown here is derived from an EMBL/GenBank/DDBJ whole genome shotgun (WGS) entry which is preliminary data.</text>
</comment>
<dbReference type="InterPro" id="IPR022445">
    <property type="entry name" value="Sortase_proteobact_type"/>
</dbReference>
<gene>
    <name evidence="2" type="ORF">FHK82_03750</name>
</gene>
<dbReference type="Proteomes" id="UP000317355">
    <property type="component" value="Unassembled WGS sequence"/>
</dbReference>
<dbReference type="AlphaFoldDB" id="A0A558DBZ3"/>
<evidence type="ECO:0000313" key="2">
    <source>
        <dbReference type="EMBL" id="TVT58496.1"/>
    </source>
</evidence>
<dbReference type="EC" id="3.4.22.-" evidence="2"/>